<dbReference type="InterPro" id="IPR046350">
    <property type="entry name" value="Cystatin_sf"/>
</dbReference>
<dbReference type="GO" id="GO:0004869">
    <property type="term" value="F:cysteine-type endopeptidase inhibitor activity"/>
    <property type="evidence" value="ECO:0007669"/>
    <property type="project" value="UniProtKB-KW"/>
</dbReference>
<dbReference type="AlphaFoldDB" id="A0AAV1QRE3"/>
<dbReference type="InterPro" id="IPR000010">
    <property type="entry name" value="Cystatin_dom"/>
</dbReference>
<dbReference type="Gene3D" id="3.10.450.10">
    <property type="match status" value="1"/>
</dbReference>
<dbReference type="PANTHER" id="PTHR47364">
    <property type="entry name" value="CYSTEINE PROTEINASE INHIBITOR 5"/>
    <property type="match status" value="1"/>
</dbReference>
<evidence type="ECO:0000256" key="2">
    <source>
        <dbReference type="ARBA" id="ARBA00022704"/>
    </source>
</evidence>
<proteinExistence type="predicted"/>
<evidence type="ECO:0000313" key="5">
    <source>
        <dbReference type="Proteomes" id="UP001314170"/>
    </source>
</evidence>
<evidence type="ECO:0000313" key="4">
    <source>
        <dbReference type="EMBL" id="CAK7323448.1"/>
    </source>
</evidence>
<comment type="caution">
    <text evidence="4">The sequence shown here is derived from an EMBL/GenBank/DDBJ whole genome shotgun (WGS) entry which is preliminary data.</text>
</comment>
<dbReference type="SUPFAM" id="SSF54403">
    <property type="entry name" value="Cystatin/monellin"/>
    <property type="match status" value="1"/>
</dbReference>
<evidence type="ECO:0000259" key="3">
    <source>
        <dbReference type="SMART" id="SM00043"/>
    </source>
</evidence>
<dbReference type="CDD" id="cd00042">
    <property type="entry name" value="CY"/>
    <property type="match status" value="1"/>
</dbReference>
<sequence length="99" mass="11183">MTVMMVDAVLPGWTPIEDLKDKHVVDIANFAITEYNKEAQAKLELDCVVKGDSLQVKTGALYRLVLAVKEEPDKKYVTGVYESLNNFKTLVYFDPDEVN</sequence>
<protein>
    <recommendedName>
        <fullName evidence="3">Cystatin domain-containing protein</fullName>
    </recommendedName>
</protein>
<organism evidence="4 5">
    <name type="scientific">Dovyalis caffra</name>
    <dbReference type="NCBI Taxonomy" id="77055"/>
    <lineage>
        <taxon>Eukaryota</taxon>
        <taxon>Viridiplantae</taxon>
        <taxon>Streptophyta</taxon>
        <taxon>Embryophyta</taxon>
        <taxon>Tracheophyta</taxon>
        <taxon>Spermatophyta</taxon>
        <taxon>Magnoliopsida</taxon>
        <taxon>eudicotyledons</taxon>
        <taxon>Gunneridae</taxon>
        <taxon>Pentapetalae</taxon>
        <taxon>rosids</taxon>
        <taxon>fabids</taxon>
        <taxon>Malpighiales</taxon>
        <taxon>Salicaceae</taxon>
        <taxon>Flacourtieae</taxon>
        <taxon>Dovyalis</taxon>
    </lineage>
</organism>
<dbReference type="Pfam" id="PF16845">
    <property type="entry name" value="SQAPI"/>
    <property type="match status" value="1"/>
</dbReference>
<evidence type="ECO:0000256" key="1">
    <source>
        <dbReference type="ARBA" id="ARBA00022690"/>
    </source>
</evidence>
<keyword evidence="2" id="KW-0789">Thiol protease inhibitor</keyword>
<keyword evidence="5" id="KW-1185">Reference proteome</keyword>
<feature type="domain" description="Cystatin" evidence="3">
    <location>
        <begin position="8"/>
        <end position="96"/>
    </location>
</feature>
<dbReference type="SMART" id="SM00043">
    <property type="entry name" value="CY"/>
    <property type="match status" value="1"/>
</dbReference>
<dbReference type="Proteomes" id="UP001314170">
    <property type="component" value="Unassembled WGS sequence"/>
</dbReference>
<accession>A0AAV1QRE3</accession>
<keyword evidence="1" id="KW-0646">Protease inhibitor</keyword>
<reference evidence="4 5" key="1">
    <citation type="submission" date="2024-01" db="EMBL/GenBank/DDBJ databases">
        <authorList>
            <person name="Waweru B."/>
        </authorList>
    </citation>
    <scope>NUCLEOTIDE SEQUENCE [LARGE SCALE GENOMIC DNA]</scope>
</reference>
<name>A0AAV1QRE3_9ROSI</name>
<gene>
    <name evidence="4" type="ORF">DCAF_LOCUS1077</name>
</gene>
<dbReference type="PANTHER" id="PTHR47364:SF2">
    <property type="entry name" value="CYSTEINE PROTEINASE INHIBITOR 5"/>
    <property type="match status" value="1"/>
</dbReference>
<dbReference type="EMBL" id="CAWUPB010000122">
    <property type="protein sequence ID" value="CAK7323448.1"/>
    <property type="molecule type" value="Genomic_DNA"/>
</dbReference>